<sequence length="678" mass="78092">MHSISSEIVDFKDISNITRLQQSYNYIHIKQQLNSKFPNFNEQLRDLKTGQLNFLHTTDTHGWYLGHTNQRQYSSDWGDFISFVSNFKLLVEENDGIPGDLLLIDTGDKHDGNGLSDLTVPNGEISTEIFMNAPYDLITVGNHELYVASVSKYEYDHVVPHYGERFISTNVEYLNDDDEWVTFGNSKFRYFETNVNQFKVFSLSFMFDFHGGNERVRVHSINDVVKEKWFKQLLKEYSSKDVDIVVIFGHLPVSHDWLEMYTLHSALRKHFPSTVIQYFGGHSHIRDFAVIDELSTGLQSGRYCETVGFLSLSNFTDLQPGVDSIDDESGTVKLDRKYIDFNVHSFMHHTNKSSLASFNTLEGLAVSDKLYTHSQDLKLTESYGVVPRNYYMGAADYKNNDPNSLLRFLEDEILVQLEPKVCHENDIQHFENDTNNSRIVIINTGSIRYDLYKGDFNRNSQFVVSPFKNKWMVIPSVPAKIAMQIQPILNSATYILSDDGDAPDLSQLLSPYQRATNSKLLQQLKSPIDSPPKEFNDHQISKLMHILVGPTESQDADSRDKKTRRLSYGYKTIDDLGSDGDDSIHKPLPYFPVPNVIQSYENPINFVESLEEEEETEFVDVVFYDFIQPYILWATKIACEDNMKLYKDAVASIRFYNDCEEEFNIGELLKKYAVDNWS</sequence>
<dbReference type="AlphaFoldDB" id="A0A1E4T615"/>
<dbReference type="Pfam" id="PF21953">
    <property type="entry name" value="NadN_nucleosid_C"/>
    <property type="match status" value="1"/>
</dbReference>
<dbReference type="GO" id="GO:0005829">
    <property type="term" value="C:cytosol"/>
    <property type="evidence" value="ECO:0007669"/>
    <property type="project" value="TreeGrafter"/>
</dbReference>
<dbReference type="PIRSF" id="PIRSF017316">
    <property type="entry name" value="Pesterase_C1039"/>
    <property type="match status" value="1"/>
</dbReference>
<dbReference type="PANTHER" id="PTHR11575:SF22">
    <property type="entry name" value="ADL392WP"/>
    <property type="match status" value="1"/>
</dbReference>
<proteinExistence type="predicted"/>
<dbReference type="InterPro" id="IPR029052">
    <property type="entry name" value="Metallo-depent_PP-like"/>
</dbReference>
<dbReference type="GO" id="GO:0016787">
    <property type="term" value="F:hydrolase activity"/>
    <property type="evidence" value="ECO:0007669"/>
    <property type="project" value="InterPro"/>
</dbReference>
<dbReference type="GO" id="GO:0009166">
    <property type="term" value="P:nucleotide catabolic process"/>
    <property type="evidence" value="ECO:0007669"/>
    <property type="project" value="InterPro"/>
</dbReference>
<gene>
    <name evidence="3" type="ORF">CANARDRAFT_26625</name>
</gene>
<dbReference type="InterPro" id="IPR053828">
    <property type="entry name" value="Nucleosidase_C"/>
</dbReference>
<dbReference type="Gene3D" id="3.60.21.10">
    <property type="match status" value="1"/>
</dbReference>
<feature type="domain" description="Putative 5'-nucleotidase C-terminal" evidence="2">
    <location>
        <begin position="389"/>
        <end position="632"/>
    </location>
</feature>
<dbReference type="SUPFAM" id="SSF55816">
    <property type="entry name" value="5'-nucleotidase (syn. UDP-sugar hydrolase), C-terminal domain"/>
    <property type="match status" value="1"/>
</dbReference>
<evidence type="ECO:0000259" key="2">
    <source>
        <dbReference type="Pfam" id="PF21953"/>
    </source>
</evidence>
<dbReference type="Proteomes" id="UP000094801">
    <property type="component" value="Unassembled WGS sequence"/>
</dbReference>
<evidence type="ECO:0000313" key="4">
    <source>
        <dbReference type="Proteomes" id="UP000094801"/>
    </source>
</evidence>
<dbReference type="InterPro" id="IPR004843">
    <property type="entry name" value="Calcineurin-like_PHP"/>
</dbReference>
<dbReference type="SUPFAM" id="SSF56300">
    <property type="entry name" value="Metallo-dependent phosphatases"/>
    <property type="match status" value="1"/>
</dbReference>
<organism evidence="3 4">
    <name type="scientific">[Candida] arabinofermentans NRRL YB-2248</name>
    <dbReference type="NCBI Taxonomy" id="983967"/>
    <lineage>
        <taxon>Eukaryota</taxon>
        <taxon>Fungi</taxon>
        <taxon>Dikarya</taxon>
        <taxon>Ascomycota</taxon>
        <taxon>Saccharomycotina</taxon>
        <taxon>Pichiomycetes</taxon>
        <taxon>Pichiales</taxon>
        <taxon>Pichiaceae</taxon>
        <taxon>Ogataea</taxon>
        <taxon>Ogataea/Candida clade</taxon>
    </lineage>
</organism>
<dbReference type="Gene3D" id="3.90.780.10">
    <property type="entry name" value="5'-Nucleotidase, C-terminal domain"/>
    <property type="match status" value="2"/>
</dbReference>
<feature type="domain" description="Calcineurin-like phosphoesterase" evidence="1">
    <location>
        <begin position="53"/>
        <end position="285"/>
    </location>
</feature>
<reference evidence="4" key="1">
    <citation type="submission" date="2016-04" db="EMBL/GenBank/DDBJ databases">
        <title>Comparative genomics of biotechnologically important yeasts.</title>
        <authorList>
            <consortium name="DOE Joint Genome Institute"/>
            <person name="Riley R."/>
            <person name="Haridas S."/>
            <person name="Wolfe K.H."/>
            <person name="Lopes M.R."/>
            <person name="Hittinger C.T."/>
            <person name="Goker M."/>
            <person name="Salamov A."/>
            <person name="Wisecaver J."/>
            <person name="Long T.M."/>
            <person name="Aerts A.L."/>
            <person name="Barry K."/>
            <person name="Choi C."/>
            <person name="Clum A."/>
            <person name="Coughlan A.Y."/>
            <person name="Deshpande S."/>
            <person name="Douglass A.P."/>
            <person name="Hanson S.J."/>
            <person name="Klenk H.-P."/>
            <person name="Labutti K."/>
            <person name="Lapidus A."/>
            <person name="Lindquist E."/>
            <person name="Lipzen A."/>
            <person name="Meier-Kolthoff J.P."/>
            <person name="Ohm R.A."/>
            <person name="Otillar R.P."/>
            <person name="Pangilinan J."/>
            <person name="Peng Y."/>
            <person name="Rokas A."/>
            <person name="Rosa C.A."/>
            <person name="Scheuner C."/>
            <person name="Sibirny A.A."/>
            <person name="Slot J.C."/>
            <person name="Stielow J.B."/>
            <person name="Sun H."/>
            <person name="Kurtzman C.P."/>
            <person name="Blackwell M."/>
            <person name="Grigoriev I.V."/>
            <person name="Jeffries T.W."/>
        </authorList>
    </citation>
    <scope>NUCLEOTIDE SEQUENCE [LARGE SCALE GENOMIC DNA]</scope>
    <source>
        <strain evidence="4">NRRL YB-2248</strain>
    </source>
</reference>
<dbReference type="OrthoDB" id="7722975at2759"/>
<dbReference type="InterPro" id="IPR014485">
    <property type="entry name" value="Pesterase_C1039"/>
</dbReference>
<dbReference type="EMBL" id="KV453848">
    <property type="protein sequence ID" value="ODV87199.1"/>
    <property type="molecule type" value="Genomic_DNA"/>
</dbReference>
<name>A0A1E4T615_9ASCO</name>
<protein>
    <recommendedName>
        <fullName evidence="5">Calcineurin-like phosphoesterase domain-containing protein</fullName>
    </recommendedName>
</protein>
<accession>A0A1E4T615</accession>
<dbReference type="InterPro" id="IPR006179">
    <property type="entry name" value="5_nucleotidase/apyrase"/>
</dbReference>
<evidence type="ECO:0000259" key="1">
    <source>
        <dbReference type="Pfam" id="PF00149"/>
    </source>
</evidence>
<evidence type="ECO:0008006" key="5">
    <source>
        <dbReference type="Google" id="ProtNLM"/>
    </source>
</evidence>
<dbReference type="InterPro" id="IPR036907">
    <property type="entry name" value="5'-Nucleotdase_C_sf"/>
</dbReference>
<dbReference type="PANTHER" id="PTHR11575">
    <property type="entry name" value="5'-NUCLEOTIDASE-RELATED"/>
    <property type="match status" value="1"/>
</dbReference>
<evidence type="ECO:0000313" key="3">
    <source>
        <dbReference type="EMBL" id="ODV87199.1"/>
    </source>
</evidence>
<dbReference type="Pfam" id="PF00149">
    <property type="entry name" value="Metallophos"/>
    <property type="match status" value="1"/>
</dbReference>
<keyword evidence="4" id="KW-1185">Reference proteome</keyword>
<dbReference type="STRING" id="983967.A0A1E4T615"/>